<keyword evidence="2" id="KW-0540">Nuclease</keyword>
<gene>
    <name evidence="5" type="ORF">GCM10008917_25310</name>
</gene>
<accession>A0ABN1M9B4</accession>
<keyword evidence="3" id="KW-0378">Hydrolase</keyword>
<name>A0ABN1M9B4_9FIRM</name>
<evidence type="ECO:0000313" key="6">
    <source>
        <dbReference type="Proteomes" id="UP001400965"/>
    </source>
</evidence>
<dbReference type="Gene3D" id="3.40.1350.10">
    <property type="match status" value="1"/>
</dbReference>
<evidence type="ECO:0000256" key="2">
    <source>
        <dbReference type="ARBA" id="ARBA00022722"/>
    </source>
</evidence>
<evidence type="ECO:0000256" key="3">
    <source>
        <dbReference type="ARBA" id="ARBA00022801"/>
    </source>
</evidence>
<evidence type="ECO:0000256" key="1">
    <source>
        <dbReference type="ARBA" id="ARBA00001946"/>
    </source>
</evidence>
<sequence length="122" mass="14121">MYKYMKRSEETEQMTLIDWCNINVCKYPELKLIYHIPNGGKRGKLEAARLKRGGVKKGVPDLCLPVSRKKYHGLYIEMKFGNGRTSKEQKEWIADLTKQGYRAVVCNGFEEAKEEILKYIAG</sequence>
<evidence type="ECO:0000313" key="5">
    <source>
        <dbReference type="EMBL" id="GAA0865921.1"/>
    </source>
</evidence>
<reference evidence="5 6" key="1">
    <citation type="journal article" date="2019" name="Int. J. Syst. Evol. Microbiol.">
        <title>The Global Catalogue of Microorganisms (GCM) 10K type strain sequencing project: providing services to taxonomists for standard genome sequencing and annotation.</title>
        <authorList>
            <consortium name="The Broad Institute Genomics Platform"/>
            <consortium name="The Broad Institute Genome Sequencing Center for Infectious Disease"/>
            <person name="Wu L."/>
            <person name="Ma J."/>
        </authorList>
    </citation>
    <scope>NUCLEOTIDE SEQUENCE [LARGE SCALE GENOMIC DNA]</scope>
    <source>
        <strain evidence="5 6">JCM 6486</strain>
    </source>
</reference>
<dbReference type="EMBL" id="BAAACP010000020">
    <property type="protein sequence ID" value="GAA0865921.1"/>
    <property type="molecule type" value="Genomic_DNA"/>
</dbReference>
<dbReference type="SMART" id="SM00990">
    <property type="entry name" value="VRR_NUC"/>
    <property type="match status" value="1"/>
</dbReference>
<proteinExistence type="predicted"/>
<comment type="caution">
    <text evidence="5">The sequence shown here is derived from an EMBL/GenBank/DDBJ whole genome shotgun (WGS) entry which is preliminary data.</text>
</comment>
<dbReference type="Proteomes" id="UP001400965">
    <property type="component" value="Unassembled WGS sequence"/>
</dbReference>
<keyword evidence="6" id="KW-1185">Reference proteome</keyword>
<dbReference type="Pfam" id="PF08774">
    <property type="entry name" value="VRR_NUC"/>
    <property type="match status" value="1"/>
</dbReference>
<protein>
    <recommendedName>
        <fullName evidence="4">VRR-NUC domain-containing protein</fullName>
    </recommendedName>
</protein>
<comment type="cofactor">
    <cofactor evidence="1">
        <name>Mg(2+)</name>
        <dbReference type="ChEBI" id="CHEBI:18420"/>
    </cofactor>
</comment>
<evidence type="ECO:0000259" key="4">
    <source>
        <dbReference type="SMART" id="SM00990"/>
    </source>
</evidence>
<dbReference type="InterPro" id="IPR011856">
    <property type="entry name" value="tRNA_endonuc-like_dom_sf"/>
</dbReference>
<dbReference type="InterPro" id="IPR014883">
    <property type="entry name" value="VRR_NUC"/>
</dbReference>
<feature type="domain" description="VRR-NUC" evidence="4">
    <location>
        <begin position="7"/>
        <end position="110"/>
    </location>
</feature>
<organism evidence="5 6">
    <name type="scientific">Paraclostridium tenue</name>
    <dbReference type="NCBI Taxonomy" id="1737"/>
    <lineage>
        <taxon>Bacteria</taxon>
        <taxon>Bacillati</taxon>
        <taxon>Bacillota</taxon>
        <taxon>Clostridia</taxon>
        <taxon>Peptostreptococcales</taxon>
        <taxon>Peptostreptococcaceae</taxon>
        <taxon>Paraclostridium</taxon>
    </lineage>
</organism>